<dbReference type="EMBL" id="RJVU01079805">
    <property type="protein sequence ID" value="ROI15507.1"/>
    <property type="molecule type" value="Genomic_DNA"/>
</dbReference>
<dbReference type="AlphaFoldDB" id="A0A3N0XDP2"/>
<feature type="chain" id="PRO_5018166550" evidence="1">
    <location>
        <begin position="21"/>
        <end position="119"/>
    </location>
</feature>
<name>A0A3N0XDP2_ANAGA</name>
<evidence type="ECO:0000313" key="2">
    <source>
        <dbReference type="EMBL" id="ROI15507.1"/>
    </source>
</evidence>
<accession>A0A3N0XDP2</accession>
<sequence>MNSMFSVWTLSSLILSYTLAFPIFNNQSGSHTEIPNITELNSTEYVKTNPTNRPEPVVPKRRFLSLILSYTLAFPIFNNPSRLDCPLATCSLSNLGSFLQIGDEIAGNLTRNPFGIGKK</sequence>
<proteinExistence type="predicted"/>
<gene>
    <name evidence="2" type="ORF">DPX16_13059</name>
</gene>
<evidence type="ECO:0000313" key="3">
    <source>
        <dbReference type="Proteomes" id="UP000281406"/>
    </source>
</evidence>
<dbReference type="Proteomes" id="UP000281406">
    <property type="component" value="Unassembled WGS sequence"/>
</dbReference>
<protein>
    <submittedName>
        <fullName evidence="2">Uncharacterized protein</fullName>
    </submittedName>
</protein>
<dbReference type="OrthoDB" id="8864177at2759"/>
<comment type="caution">
    <text evidence="2">The sequence shown here is derived from an EMBL/GenBank/DDBJ whole genome shotgun (WGS) entry which is preliminary data.</text>
</comment>
<reference evidence="2 3" key="1">
    <citation type="submission" date="2018-10" db="EMBL/GenBank/DDBJ databases">
        <title>Genome assembly for a Yunnan-Guizhou Plateau 3E fish, Anabarilius grahami (Regan), and its evolutionary and genetic applications.</title>
        <authorList>
            <person name="Jiang W."/>
        </authorList>
    </citation>
    <scope>NUCLEOTIDE SEQUENCE [LARGE SCALE GENOMIC DNA]</scope>
    <source>
        <strain evidence="2">AG-KIZ</strain>
        <tissue evidence="2">Muscle</tissue>
    </source>
</reference>
<keyword evidence="3" id="KW-1185">Reference proteome</keyword>
<organism evidence="2 3">
    <name type="scientific">Anabarilius grahami</name>
    <name type="common">Kanglang fish</name>
    <name type="synonym">Barilius grahami</name>
    <dbReference type="NCBI Taxonomy" id="495550"/>
    <lineage>
        <taxon>Eukaryota</taxon>
        <taxon>Metazoa</taxon>
        <taxon>Chordata</taxon>
        <taxon>Craniata</taxon>
        <taxon>Vertebrata</taxon>
        <taxon>Euteleostomi</taxon>
        <taxon>Actinopterygii</taxon>
        <taxon>Neopterygii</taxon>
        <taxon>Teleostei</taxon>
        <taxon>Ostariophysi</taxon>
        <taxon>Cypriniformes</taxon>
        <taxon>Xenocyprididae</taxon>
        <taxon>Xenocypridinae</taxon>
        <taxon>Xenocypridinae incertae sedis</taxon>
        <taxon>Anabarilius</taxon>
    </lineage>
</organism>
<evidence type="ECO:0000256" key="1">
    <source>
        <dbReference type="SAM" id="SignalP"/>
    </source>
</evidence>
<keyword evidence="1" id="KW-0732">Signal</keyword>
<feature type="signal peptide" evidence="1">
    <location>
        <begin position="1"/>
        <end position="20"/>
    </location>
</feature>